<protein>
    <submittedName>
        <fullName evidence="1">Uncharacterized protein</fullName>
    </submittedName>
</protein>
<sequence>MDFYSMKLKKRLSLIVIFMTFVIGCSDQDAPTWSNDFAILFTESGEVGQSGALHGYLTKDGRLWLYKDDAEIQRLSHSVQLKGLSAEVLEACQDKYVTIFGTIAQTSPVIIDNIDPVLGGRVGCDWPEDQ</sequence>
<name>A0A432W523_9GAMM</name>
<dbReference type="AlphaFoldDB" id="A0A432W523"/>
<evidence type="ECO:0000313" key="2">
    <source>
        <dbReference type="Proteomes" id="UP000288405"/>
    </source>
</evidence>
<evidence type="ECO:0000313" key="1">
    <source>
        <dbReference type="EMBL" id="RUO24949.1"/>
    </source>
</evidence>
<reference evidence="1 2" key="1">
    <citation type="journal article" date="2011" name="Front. Microbiol.">
        <title>Genomic signatures of strain selection and enhancement in Bacillus atrophaeus var. globigii, a historical biowarfare simulant.</title>
        <authorList>
            <person name="Gibbons H.S."/>
            <person name="Broomall S.M."/>
            <person name="McNew L.A."/>
            <person name="Daligault H."/>
            <person name="Chapman C."/>
            <person name="Bruce D."/>
            <person name="Karavis M."/>
            <person name="Krepps M."/>
            <person name="McGregor P.A."/>
            <person name="Hong C."/>
            <person name="Park K.H."/>
            <person name="Akmal A."/>
            <person name="Feldman A."/>
            <person name="Lin J.S."/>
            <person name="Chang W.E."/>
            <person name="Higgs B.W."/>
            <person name="Demirev P."/>
            <person name="Lindquist J."/>
            <person name="Liem A."/>
            <person name="Fochler E."/>
            <person name="Read T.D."/>
            <person name="Tapia R."/>
            <person name="Johnson S."/>
            <person name="Bishop-Lilly K.A."/>
            <person name="Detter C."/>
            <person name="Han C."/>
            <person name="Sozhamannan S."/>
            <person name="Rosenzweig C.N."/>
            <person name="Skowronski E.W."/>
        </authorList>
    </citation>
    <scope>NUCLEOTIDE SEQUENCE [LARGE SCALE GENOMIC DNA]</scope>
    <source>
        <strain evidence="1 2">GYP-17</strain>
    </source>
</reference>
<gene>
    <name evidence="1" type="ORF">CWE11_11865</name>
</gene>
<dbReference type="PROSITE" id="PS51257">
    <property type="entry name" value="PROKAR_LIPOPROTEIN"/>
    <property type="match status" value="1"/>
</dbReference>
<keyword evidence="2" id="KW-1185">Reference proteome</keyword>
<accession>A0A432W523</accession>
<comment type="caution">
    <text evidence="1">The sequence shown here is derived from an EMBL/GenBank/DDBJ whole genome shotgun (WGS) entry which is preliminary data.</text>
</comment>
<dbReference type="Proteomes" id="UP000288405">
    <property type="component" value="Unassembled WGS sequence"/>
</dbReference>
<dbReference type="EMBL" id="PIPM01000027">
    <property type="protein sequence ID" value="RUO24949.1"/>
    <property type="molecule type" value="Genomic_DNA"/>
</dbReference>
<organism evidence="1 2">
    <name type="scientific">Aliidiomarina sanyensis</name>
    <dbReference type="NCBI Taxonomy" id="1249555"/>
    <lineage>
        <taxon>Bacteria</taxon>
        <taxon>Pseudomonadati</taxon>
        <taxon>Pseudomonadota</taxon>
        <taxon>Gammaproteobacteria</taxon>
        <taxon>Alteromonadales</taxon>
        <taxon>Idiomarinaceae</taxon>
        <taxon>Aliidiomarina</taxon>
    </lineage>
</organism>
<proteinExistence type="predicted"/>